<dbReference type="AlphaFoldDB" id="A0A833JDT5"/>
<organism evidence="2 3">
    <name type="scientific">Fluviispira multicolorata</name>
    <dbReference type="NCBI Taxonomy" id="2654512"/>
    <lineage>
        <taxon>Bacteria</taxon>
        <taxon>Pseudomonadati</taxon>
        <taxon>Bdellovibrionota</taxon>
        <taxon>Oligoflexia</taxon>
        <taxon>Silvanigrellales</taxon>
        <taxon>Silvanigrellaceae</taxon>
        <taxon>Fluviispira</taxon>
    </lineage>
</organism>
<sequence>MKKYCHTKNSLQIDLKLENDNFKSIELDLANQVKESINFLAAIASQQNGFPHIREYHNEFLDKYGVDREVSIQELLDENIGLGALAGYKYPQSYRKIQKNVKKNEKILNIFLDKIMEC</sequence>
<evidence type="ECO:0000259" key="1">
    <source>
        <dbReference type="Pfam" id="PF04738"/>
    </source>
</evidence>
<reference evidence="2 3" key="1">
    <citation type="submission" date="2019-10" db="EMBL/GenBank/DDBJ databases">
        <title>New genus of Silvanigrellaceae.</title>
        <authorList>
            <person name="Pitt A."/>
            <person name="Hahn M.W."/>
        </authorList>
    </citation>
    <scope>NUCLEOTIDE SEQUENCE [LARGE SCALE GENOMIC DNA]</scope>
    <source>
        <strain evidence="2 3">33A1-SZDP</strain>
    </source>
</reference>
<keyword evidence="3" id="KW-1185">Reference proteome</keyword>
<feature type="domain" description="Lantibiotic dehydratase N-terminal" evidence="1">
    <location>
        <begin position="1"/>
        <end position="109"/>
    </location>
</feature>
<name>A0A833JDT5_9BACT</name>
<accession>A0A833JDT5</accession>
<protein>
    <recommendedName>
        <fullName evidence="1">Lantibiotic dehydratase N-terminal domain-containing protein</fullName>
    </recommendedName>
</protein>
<gene>
    <name evidence="2" type="ORF">GCL57_11420</name>
</gene>
<dbReference type="Pfam" id="PF04738">
    <property type="entry name" value="Lant_dehydr_N"/>
    <property type="match status" value="1"/>
</dbReference>
<dbReference type="EMBL" id="WFLN01000008">
    <property type="protein sequence ID" value="KAB8029141.1"/>
    <property type="molecule type" value="Genomic_DNA"/>
</dbReference>
<proteinExistence type="predicted"/>
<dbReference type="InterPro" id="IPR006827">
    <property type="entry name" value="Lant_deHydtase_N"/>
</dbReference>
<dbReference type="Proteomes" id="UP000442694">
    <property type="component" value="Unassembled WGS sequence"/>
</dbReference>
<evidence type="ECO:0000313" key="2">
    <source>
        <dbReference type="EMBL" id="KAB8029141.1"/>
    </source>
</evidence>
<evidence type="ECO:0000313" key="3">
    <source>
        <dbReference type="Proteomes" id="UP000442694"/>
    </source>
</evidence>
<comment type="caution">
    <text evidence="2">The sequence shown here is derived from an EMBL/GenBank/DDBJ whole genome shotgun (WGS) entry which is preliminary data.</text>
</comment>